<dbReference type="Gene3D" id="1.20.5.3310">
    <property type="match status" value="1"/>
</dbReference>
<dbReference type="GO" id="GO:0033281">
    <property type="term" value="C:TAT protein transport complex"/>
    <property type="evidence" value="ECO:0007669"/>
    <property type="project" value="UniProtKB-UniRule"/>
</dbReference>
<gene>
    <name evidence="9" type="primary">tatA</name>
    <name evidence="11" type="ORF">Nkreftii_004121</name>
</gene>
<comment type="function">
    <text evidence="9">Part of the twin-arginine translocation (Tat) system that transports large folded proteins containing a characteristic twin-arginine motif in their signal peptide across membranes. TatA could form the protein-conducting channel of the Tat system.</text>
</comment>
<dbReference type="GO" id="GO:0043953">
    <property type="term" value="P:protein transport by the Tat complex"/>
    <property type="evidence" value="ECO:0007669"/>
    <property type="project" value="UniProtKB-UniRule"/>
</dbReference>
<comment type="similarity">
    <text evidence="9">Belongs to the TatA/E family.</text>
</comment>
<dbReference type="AlphaFoldDB" id="A0A7S8J0K8"/>
<evidence type="ECO:0000256" key="8">
    <source>
        <dbReference type="ARBA" id="ARBA00023136"/>
    </source>
</evidence>
<feature type="region of interest" description="Disordered" evidence="10">
    <location>
        <begin position="245"/>
        <end position="266"/>
    </location>
</feature>
<proteinExistence type="inferred from homology"/>
<keyword evidence="2 9" id="KW-0813">Transport</keyword>
<evidence type="ECO:0000256" key="4">
    <source>
        <dbReference type="ARBA" id="ARBA00022692"/>
    </source>
</evidence>
<dbReference type="HAMAP" id="MF_00236">
    <property type="entry name" value="TatA_E"/>
    <property type="match status" value="1"/>
</dbReference>
<evidence type="ECO:0000256" key="1">
    <source>
        <dbReference type="ARBA" id="ARBA00004162"/>
    </source>
</evidence>
<dbReference type="GO" id="GO:0008320">
    <property type="term" value="F:protein transmembrane transporter activity"/>
    <property type="evidence" value="ECO:0007669"/>
    <property type="project" value="UniProtKB-UniRule"/>
</dbReference>
<evidence type="ECO:0000256" key="6">
    <source>
        <dbReference type="ARBA" id="ARBA00022989"/>
    </source>
</evidence>
<reference evidence="11 12" key="1">
    <citation type="journal article" date="2020" name="ISME J.">
        <title>Enrichment and physiological characterization of a novel comammox Nitrospira indicates ammonium inhibition of complete nitrification.</title>
        <authorList>
            <person name="Sakoula D."/>
            <person name="Koch H."/>
            <person name="Frank J."/>
            <person name="Jetten M.S.M."/>
            <person name="van Kessel M.A.H.J."/>
            <person name="Lucker S."/>
        </authorList>
    </citation>
    <scope>NUCLEOTIDE SEQUENCE [LARGE SCALE GENOMIC DNA]</scope>
    <source>
        <strain evidence="11">Comreactor17</strain>
    </source>
</reference>
<feature type="region of interest" description="Disordered" evidence="10">
    <location>
        <begin position="104"/>
        <end position="167"/>
    </location>
</feature>
<dbReference type="InterPro" id="IPR006312">
    <property type="entry name" value="TatA/E"/>
</dbReference>
<keyword evidence="6 9" id="KW-1133">Transmembrane helix</keyword>
<evidence type="ECO:0000256" key="3">
    <source>
        <dbReference type="ARBA" id="ARBA00022475"/>
    </source>
</evidence>
<feature type="transmembrane region" description="Helical" evidence="9">
    <location>
        <begin position="6"/>
        <end position="26"/>
    </location>
</feature>
<protein>
    <recommendedName>
        <fullName evidence="9">Sec-independent protein translocase protein TatA</fullName>
    </recommendedName>
</protein>
<keyword evidence="8 9" id="KW-0472">Membrane</keyword>
<evidence type="ECO:0000256" key="2">
    <source>
        <dbReference type="ARBA" id="ARBA00022448"/>
    </source>
</evidence>
<comment type="subunit">
    <text evidence="9">Forms a complex with TatC.</text>
</comment>
<dbReference type="PANTHER" id="PTHR42982">
    <property type="entry name" value="SEC-INDEPENDENT PROTEIN TRANSLOCASE PROTEIN TATA"/>
    <property type="match status" value="1"/>
</dbReference>
<dbReference type="NCBIfam" id="TIGR01411">
    <property type="entry name" value="tatAE"/>
    <property type="match status" value="1"/>
</dbReference>
<dbReference type="KEGG" id="nkf:Nkreftii_004121"/>
<comment type="subcellular location">
    <subcellularLocation>
        <location evidence="1 9">Cell membrane</location>
        <topology evidence="1 9">Single-pass membrane protein</topology>
    </subcellularLocation>
</comment>
<keyword evidence="5 9" id="KW-0653">Protein transport</keyword>
<evidence type="ECO:0000256" key="7">
    <source>
        <dbReference type="ARBA" id="ARBA00023010"/>
    </source>
</evidence>
<feature type="region of interest" description="Disordered" evidence="10">
    <location>
        <begin position="41"/>
        <end position="75"/>
    </location>
</feature>
<evidence type="ECO:0000256" key="9">
    <source>
        <dbReference type="HAMAP-Rule" id="MF_00236"/>
    </source>
</evidence>
<name>A0A7S8J0K8_9BACT</name>
<evidence type="ECO:0000313" key="12">
    <source>
        <dbReference type="Proteomes" id="UP000593737"/>
    </source>
</evidence>
<dbReference type="InterPro" id="IPR003369">
    <property type="entry name" value="TatA/B/E"/>
</dbReference>
<dbReference type="Pfam" id="PF02416">
    <property type="entry name" value="TatA_B_E"/>
    <property type="match status" value="1"/>
</dbReference>
<evidence type="ECO:0000256" key="5">
    <source>
        <dbReference type="ARBA" id="ARBA00022927"/>
    </source>
</evidence>
<keyword evidence="4 9" id="KW-0812">Transmembrane</keyword>
<feature type="compositionally biased region" description="Polar residues" evidence="10">
    <location>
        <begin position="104"/>
        <end position="116"/>
    </location>
</feature>
<accession>A0A7S8J0K8</accession>
<dbReference type="PANTHER" id="PTHR42982:SF1">
    <property type="entry name" value="SEC-INDEPENDENT PROTEIN TRANSLOCASE PROTEIN TATA"/>
    <property type="match status" value="1"/>
</dbReference>
<sequence>MFGTMGFSELIIILIIILIIFGAGRLPQIGEGVGKALKGFRKEVNDSPPSTPSQAQQETEQPRPVEAPPMGTTGMPAAAQSFSTLSKANVPYVAGPELTPGTTASLLYNTAPHTPQASTTSPNPAPTSSANPVISMEERAASPPPATRASYPPLPATSSAKATAKRPSAIVNKDAVARVQAQQAALKAKAPTAAAGMSPDDLQYLGEGLGEAVRTFRQAVTDVRNSVDPQVQTIQAEIDAAQKEIQQSIEAAKEPPQVQNESLKSS</sequence>
<keyword evidence="7 9" id="KW-0811">Translocation</keyword>
<feature type="compositionally biased region" description="Polar residues" evidence="10">
    <location>
        <begin position="257"/>
        <end position="266"/>
    </location>
</feature>
<feature type="compositionally biased region" description="Low complexity" evidence="10">
    <location>
        <begin position="117"/>
        <end position="132"/>
    </location>
</feature>
<organism evidence="11 12">
    <name type="scientific">Candidatus Nitrospira kreftii</name>
    <dbReference type="NCBI Taxonomy" id="2652173"/>
    <lineage>
        <taxon>Bacteria</taxon>
        <taxon>Pseudomonadati</taxon>
        <taxon>Nitrospirota</taxon>
        <taxon>Nitrospiria</taxon>
        <taxon>Nitrospirales</taxon>
        <taxon>Nitrospiraceae</taxon>
        <taxon>Nitrospira</taxon>
    </lineage>
</organism>
<keyword evidence="3 9" id="KW-1003">Cell membrane</keyword>
<evidence type="ECO:0000256" key="10">
    <source>
        <dbReference type="SAM" id="MobiDB-lite"/>
    </source>
</evidence>
<dbReference type="Proteomes" id="UP000593737">
    <property type="component" value="Chromosome"/>
</dbReference>
<evidence type="ECO:0000313" key="11">
    <source>
        <dbReference type="EMBL" id="QPD06347.1"/>
    </source>
</evidence>
<dbReference type="EMBL" id="CP047423">
    <property type="protein sequence ID" value="QPD06347.1"/>
    <property type="molecule type" value="Genomic_DNA"/>
</dbReference>